<dbReference type="KEGG" id="acel:acsn021_19020"/>
<dbReference type="GO" id="GO:0015771">
    <property type="term" value="P:trehalose transport"/>
    <property type="evidence" value="ECO:0007669"/>
    <property type="project" value="TreeGrafter"/>
</dbReference>
<dbReference type="CDD" id="cd00212">
    <property type="entry name" value="PTS_IIB_glc"/>
    <property type="match status" value="1"/>
</dbReference>
<evidence type="ECO:0000256" key="4">
    <source>
        <dbReference type="ARBA" id="ARBA00022597"/>
    </source>
</evidence>
<keyword evidence="4" id="KW-0762">Sugar transport</keyword>
<dbReference type="GO" id="GO:0009401">
    <property type="term" value="P:phosphoenolpyruvate-dependent sugar phosphotransferase system"/>
    <property type="evidence" value="ECO:0007669"/>
    <property type="project" value="UniProtKB-KW"/>
</dbReference>
<dbReference type="PROSITE" id="PS51098">
    <property type="entry name" value="PTS_EIIB_TYPE_1"/>
    <property type="match status" value="1"/>
</dbReference>
<sequence length="83" mass="9335">MNYKETATSILEKIGGKENIIRITHCATRLRFQLRAEEIAETEEIKKIPGVVGVITQGDQYQIVIGSEVDDVYKPLVECITNL</sequence>
<dbReference type="AlphaFoldDB" id="A0A6S6QSK8"/>
<gene>
    <name evidence="11" type="ORF">acsn021_19020</name>
</gene>
<accession>A0A6S6QSK8</accession>
<dbReference type="SUPFAM" id="SSF55604">
    <property type="entry name" value="Glucose permease domain IIB"/>
    <property type="match status" value="1"/>
</dbReference>
<evidence type="ECO:0000256" key="9">
    <source>
        <dbReference type="ARBA" id="ARBA00022989"/>
    </source>
</evidence>
<dbReference type="GO" id="GO:0008982">
    <property type="term" value="F:protein-N(PI)-phosphohistidine-sugar phosphotransferase activity"/>
    <property type="evidence" value="ECO:0007669"/>
    <property type="project" value="InterPro"/>
</dbReference>
<evidence type="ECO:0000256" key="6">
    <source>
        <dbReference type="ARBA" id="ARBA00022683"/>
    </source>
</evidence>
<dbReference type="RefSeq" id="WP_184091077.1">
    <property type="nucleotide sequence ID" value="NZ_AP023367.1"/>
</dbReference>
<keyword evidence="9" id="KW-1133">Transmembrane helix</keyword>
<dbReference type="Pfam" id="PF00367">
    <property type="entry name" value="PTS_EIIB"/>
    <property type="match status" value="1"/>
</dbReference>
<organism evidence="11 12">
    <name type="scientific">Anaerocolumna cellulosilytica</name>
    <dbReference type="NCBI Taxonomy" id="433286"/>
    <lineage>
        <taxon>Bacteria</taxon>
        <taxon>Bacillati</taxon>
        <taxon>Bacillota</taxon>
        <taxon>Clostridia</taxon>
        <taxon>Lachnospirales</taxon>
        <taxon>Lachnospiraceae</taxon>
        <taxon>Anaerocolumna</taxon>
    </lineage>
</organism>
<evidence type="ECO:0000256" key="3">
    <source>
        <dbReference type="ARBA" id="ARBA00022475"/>
    </source>
</evidence>
<dbReference type="InterPro" id="IPR018113">
    <property type="entry name" value="PTrfase_EIIB_Cys"/>
</dbReference>
<keyword evidence="12" id="KW-1185">Reference proteome</keyword>
<evidence type="ECO:0000256" key="2">
    <source>
        <dbReference type="ARBA" id="ARBA00022448"/>
    </source>
</evidence>
<dbReference type="Gene3D" id="3.30.1360.60">
    <property type="entry name" value="Glucose permease domain IIB"/>
    <property type="match status" value="1"/>
</dbReference>
<dbReference type="FunFam" id="3.30.1360.60:FF:000001">
    <property type="entry name" value="PTS system glucose-specific IIBC component PtsG"/>
    <property type="match status" value="1"/>
</dbReference>
<keyword evidence="8" id="KW-0418">Kinase</keyword>
<dbReference type="InterPro" id="IPR001996">
    <property type="entry name" value="PTS_IIB_1"/>
</dbReference>
<name>A0A6S6QSK8_9FIRM</name>
<keyword evidence="6" id="KW-0598">Phosphotransferase system</keyword>
<reference evidence="11 12" key="1">
    <citation type="journal article" date="2016" name="Int. J. Syst. Evol. Microbiol.">
        <title>Descriptions of Anaerotaenia torta gen. nov., sp. nov. and Anaerocolumna cellulosilytica gen. nov., sp. nov. isolated from a methanogenic reactor of cattle waste.</title>
        <authorList>
            <person name="Uek A."/>
            <person name="Ohtaki Y."/>
            <person name="Kaku N."/>
            <person name="Ueki K."/>
        </authorList>
    </citation>
    <scope>NUCLEOTIDE SEQUENCE [LARGE SCALE GENOMIC DNA]</scope>
    <source>
        <strain evidence="11 12">SN021</strain>
    </source>
</reference>
<dbReference type="EMBL" id="AP023367">
    <property type="protein sequence ID" value="BCJ94333.1"/>
    <property type="molecule type" value="Genomic_DNA"/>
</dbReference>
<evidence type="ECO:0000256" key="1">
    <source>
        <dbReference type="ARBA" id="ARBA00004651"/>
    </source>
</evidence>
<dbReference type="GO" id="GO:0016301">
    <property type="term" value="F:kinase activity"/>
    <property type="evidence" value="ECO:0007669"/>
    <property type="project" value="UniProtKB-KW"/>
</dbReference>
<dbReference type="PANTHER" id="PTHR30175:SF1">
    <property type="entry name" value="PTS SYSTEM ARBUTIN-, CELLOBIOSE-, AND SALICIN-SPECIFIC EIIBC COMPONENT-RELATED"/>
    <property type="match status" value="1"/>
</dbReference>
<evidence type="ECO:0000256" key="7">
    <source>
        <dbReference type="ARBA" id="ARBA00022692"/>
    </source>
</evidence>
<dbReference type="Proteomes" id="UP000515561">
    <property type="component" value="Chromosome"/>
</dbReference>
<protein>
    <submittedName>
        <fullName evidence="11">Uncharacterized protein</fullName>
    </submittedName>
</protein>
<dbReference type="PANTHER" id="PTHR30175">
    <property type="entry name" value="PHOSPHOTRANSFERASE SYSTEM TRANSPORT PROTEIN"/>
    <property type="match status" value="1"/>
</dbReference>
<dbReference type="GO" id="GO:0090589">
    <property type="term" value="F:protein-phosphocysteine-trehalose phosphotransferase system transporter activity"/>
    <property type="evidence" value="ECO:0007669"/>
    <property type="project" value="TreeGrafter"/>
</dbReference>
<keyword evidence="5" id="KW-0808">Transferase</keyword>
<keyword evidence="7" id="KW-0812">Transmembrane</keyword>
<keyword evidence="10" id="KW-0472">Membrane</keyword>
<proteinExistence type="predicted"/>
<keyword evidence="2" id="KW-0813">Transport</keyword>
<evidence type="ECO:0000313" key="12">
    <source>
        <dbReference type="Proteomes" id="UP000515561"/>
    </source>
</evidence>
<evidence type="ECO:0000256" key="10">
    <source>
        <dbReference type="ARBA" id="ARBA00023136"/>
    </source>
</evidence>
<keyword evidence="3" id="KW-1003">Cell membrane</keyword>
<dbReference type="InterPro" id="IPR036878">
    <property type="entry name" value="Glu_permease_IIB"/>
</dbReference>
<evidence type="ECO:0000256" key="8">
    <source>
        <dbReference type="ARBA" id="ARBA00022777"/>
    </source>
</evidence>
<evidence type="ECO:0000313" key="11">
    <source>
        <dbReference type="EMBL" id="BCJ94333.1"/>
    </source>
</evidence>
<evidence type="ECO:0000256" key="5">
    <source>
        <dbReference type="ARBA" id="ARBA00022679"/>
    </source>
</evidence>
<dbReference type="GO" id="GO:0005886">
    <property type="term" value="C:plasma membrane"/>
    <property type="evidence" value="ECO:0007669"/>
    <property type="project" value="UniProtKB-SubCell"/>
</dbReference>
<dbReference type="InterPro" id="IPR050558">
    <property type="entry name" value="PTS_Sugar-Specific_Components"/>
</dbReference>
<comment type="subcellular location">
    <subcellularLocation>
        <location evidence="1">Cell membrane</location>
        <topology evidence="1">Multi-pass membrane protein</topology>
    </subcellularLocation>
</comment>